<dbReference type="RefSeq" id="WP_130565760.1">
    <property type="nucleotide sequence ID" value="NZ_SHLY01000001.1"/>
</dbReference>
<reference evidence="2" key="1">
    <citation type="submission" date="2019-02" db="EMBL/GenBank/DDBJ databases">
        <title>Draft genome sequence of Muricauda sp. 176CP4-71.</title>
        <authorList>
            <person name="Park J.-S."/>
        </authorList>
    </citation>
    <scope>NUCLEOTIDE SEQUENCE [LARGE SCALE GENOMIC DNA]</scope>
    <source>
        <strain evidence="2">176GS2-150</strain>
    </source>
</reference>
<proteinExistence type="predicted"/>
<evidence type="ECO:0000313" key="2">
    <source>
        <dbReference type="Proteomes" id="UP000292544"/>
    </source>
</evidence>
<accession>A0ABY1WUE5</accession>
<gene>
    <name evidence="1" type="ORF">EXY25_03750</name>
</gene>
<comment type="caution">
    <text evidence="1">The sequence shown here is derived from an EMBL/GenBank/DDBJ whole genome shotgun (WGS) entry which is preliminary data.</text>
</comment>
<sequence>MENLFLHTKDKKWIKRREAFWNKHLEYDFKMEGVTKAQTQAYKNYYLTGDIALLLKKVSRKKLPVSMFEVVRYGPFGSQAEFNFVVHYYCENYLADKVSCSDINVDVTKEEIQSYLIDLVNKLDDEFIGDFAYGMVKILHGETISEKPVEYPTEFSVIGKLSLSFNPNKIIQRLLSKFRDYLFNKQRHKTHYKYKELTGYLLSVLPIIDTLPFSTKLIEKKYYGDEYDYDPYLNQGSIRLFFSNLYGYMHDLNEKKYFGFFDPEYQSFLKDKVEELELGEEFNAMIDMVHRHEGKIIYISE</sequence>
<dbReference type="EMBL" id="SHLY01000001">
    <property type="protein sequence ID" value="TAA48355.1"/>
    <property type="molecule type" value="Genomic_DNA"/>
</dbReference>
<dbReference type="Proteomes" id="UP000292544">
    <property type="component" value="Unassembled WGS sequence"/>
</dbReference>
<protein>
    <submittedName>
        <fullName evidence="1">Uncharacterized protein</fullName>
    </submittedName>
</protein>
<name>A0ABY1WUE5_9GAMM</name>
<evidence type="ECO:0000313" key="1">
    <source>
        <dbReference type="EMBL" id="TAA48355.1"/>
    </source>
</evidence>
<organism evidence="1 2">
    <name type="scientific">Corallincola spongiicola</name>
    <dbReference type="NCBI Taxonomy" id="2520508"/>
    <lineage>
        <taxon>Bacteria</taxon>
        <taxon>Pseudomonadati</taxon>
        <taxon>Pseudomonadota</taxon>
        <taxon>Gammaproteobacteria</taxon>
        <taxon>Alteromonadales</taxon>
        <taxon>Psychromonadaceae</taxon>
        <taxon>Corallincola</taxon>
    </lineage>
</organism>
<keyword evidence="2" id="KW-1185">Reference proteome</keyword>